<dbReference type="RefSeq" id="WP_211850549.1">
    <property type="nucleotide sequence ID" value="NZ_JAAGBB010000001.1"/>
</dbReference>
<organism evidence="3 4">
    <name type="scientific">Plastoroseomonas hellenica</name>
    <dbReference type="NCBI Taxonomy" id="2687306"/>
    <lineage>
        <taxon>Bacteria</taxon>
        <taxon>Pseudomonadati</taxon>
        <taxon>Pseudomonadota</taxon>
        <taxon>Alphaproteobacteria</taxon>
        <taxon>Acetobacterales</taxon>
        <taxon>Acetobacteraceae</taxon>
        <taxon>Plastoroseomonas</taxon>
    </lineage>
</organism>
<evidence type="ECO:0000313" key="3">
    <source>
        <dbReference type="EMBL" id="MBR0662959.1"/>
    </source>
</evidence>
<evidence type="ECO:0000256" key="1">
    <source>
        <dbReference type="ARBA" id="ARBA00023267"/>
    </source>
</evidence>
<dbReference type="InterPro" id="IPR011053">
    <property type="entry name" value="Single_hybrid_motif"/>
</dbReference>
<protein>
    <submittedName>
        <fullName evidence="3">Biotin/lipoyl-binding carrier protein</fullName>
    </submittedName>
</protein>
<evidence type="ECO:0000259" key="2">
    <source>
        <dbReference type="PROSITE" id="PS50968"/>
    </source>
</evidence>
<name>A0ABS5ERN8_9PROT</name>
<feature type="domain" description="Lipoyl-binding" evidence="2">
    <location>
        <begin position="1"/>
        <end position="72"/>
    </location>
</feature>
<comment type="caution">
    <text evidence="3">The sequence shown here is derived from an EMBL/GenBank/DDBJ whole genome shotgun (WGS) entry which is preliminary data.</text>
</comment>
<keyword evidence="1" id="KW-0092">Biotin</keyword>
<dbReference type="PANTHER" id="PTHR45266:SF3">
    <property type="entry name" value="OXALOACETATE DECARBOXYLASE ALPHA CHAIN"/>
    <property type="match status" value="1"/>
</dbReference>
<dbReference type="InterPro" id="IPR000089">
    <property type="entry name" value="Biotin_lipoyl"/>
</dbReference>
<dbReference type="Pfam" id="PF00364">
    <property type="entry name" value="Biotin_lipoyl"/>
    <property type="match status" value="1"/>
</dbReference>
<dbReference type="InterPro" id="IPR050709">
    <property type="entry name" value="Biotin_Carboxyl_Carrier/Decarb"/>
</dbReference>
<dbReference type="Gene3D" id="2.40.50.100">
    <property type="match status" value="1"/>
</dbReference>
<evidence type="ECO:0000313" key="4">
    <source>
        <dbReference type="Proteomes" id="UP001196870"/>
    </source>
</evidence>
<dbReference type="EMBL" id="JAAGBB010000001">
    <property type="protein sequence ID" value="MBR0662959.1"/>
    <property type="molecule type" value="Genomic_DNA"/>
</dbReference>
<reference evidence="4" key="1">
    <citation type="journal article" date="2021" name="Syst. Appl. Microbiol.">
        <title>Roseomonas hellenica sp. nov., isolated from roots of wild-growing Alkanna tinctoria.</title>
        <authorList>
            <person name="Rat A."/>
            <person name="Naranjo H.D."/>
            <person name="Lebbe L."/>
            <person name="Cnockaert M."/>
            <person name="Krigas N."/>
            <person name="Grigoriadou K."/>
            <person name="Maloupa E."/>
            <person name="Willems A."/>
        </authorList>
    </citation>
    <scope>NUCLEOTIDE SEQUENCE [LARGE SCALE GENOMIC DNA]</scope>
    <source>
        <strain evidence="4">LMG 31523</strain>
    </source>
</reference>
<keyword evidence="4" id="KW-1185">Reference proteome</keyword>
<accession>A0ABS5ERN8</accession>
<dbReference type="CDD" id="cd06850">
    <property type="entry name" value="biotinyl_domain"/>
    <property type="match status" value="1"/>
</dbReference>
<sequence>MAESPVKAEITAAVWKIEAGPGTRVAEGDAILLLESMKMEIPVAAPRSGRVKAVLVAEGDLVEEGQVVATLED</sequence>
<gene>
    <name evidence="3" type="ORF">GXW71_01200</name>
</gene>
<dbReference type="Proteomes" id="UP001196870">
    <property type="component" value="Unassembled WGS sequence"/>
</dbReference>
<proteinExistence type="predicted"/>
<dbReference type="PANTHER" id="PTHR45266">
    <property type="entry name" value="OXALOACETATE DECARBOXYLASE ALPHA CHAIN"/>
    <property type="match status" value="1"/>
</dbReference>
<dbReference type="SUPFAM" id="SSF51230">
    <property type="entry name" value="Single hybrid motif"/>
    <property type="match status" value="1"/>
</dbReference>
<dbReference type="PROSITE" id="PS50968">
    <property type="entry name" value="BIOTINYL_LIPOYL"/>
    <property type="match status" value="1"/>
</dbReference>
<dbReference type="NCBIfam" id="NF004547">
    <property type="entry name" value="PRK05889.1"/>
    <property type="match status" value="1"/>
</dbReference>